<dbReference type="AlphaFoldDB" id="A0AAD4S9N2"/>
<sequence length="479" mass="54969">MQGARRIGRHRHRSLQSLVAKANVKYNNVIRNTPDEFGSGFQLKPHGRKRKQMEEETRRKKKRGNGHNTVSIFSLNDDITIEILSRLPVKSLVRFKCVCKNWSFLIQEDATFIGLHFKYSKARPSLLIISNRIDFSTYNLMISDILFGGSCGAVSAAAFHTIQEIDYTTEHDMILKPINGLIGFFGETRNDYGVCVCNPSTREITPWVESKLLSDLRKKDHEASIINCTLGYDPATKVYKVVGIWESRQPSYTVCEVLNVGDNEWRQIDEVPPYDLEIYGSYVYMNGSIYYNTYSVKVSCANEKNMPKFLVAFDVGSEKFRTIRVPSYVFDRPYYKDTFMFYNVRLLELDDRLGLFIEHGNSGTLKLWLFDDERNKKNSTSSWSEVSIELPYTLDVHRNHVSFNPVPGTSQIILSSYPKTSDGKISDTTYYSYNWKNKSFNEIEISGIPCSVPSITSRSMLAIFSENLLPLRKQTSTKI</sequence>
<protein>
    <recommendedName>
        <fullName evidence="2">F-box domain-containing protein</fullName>
    </recommendedName>
</protein>
<dbReference type="SMART" id="SM00256">
    <property type="entry name" value="FBOX"/>
    <property type="match status" value="1"/>
</dbReference>
<evidence type="ECO:0000313" key="4">
    <source>
        <dbReference type="Proteomes" id="UP001202328"/>
    </source>
</evidence>
<proteinExistence type="predicted"/>
<dbReference type="SUPFAM" id="SSF81383">
    <property type="entry name" value="F-box domain"/>
    <property type="match status" value="1"/>
</dbReference>
<evidence type="ECO:0000259" key="2">
    <source>
        <dbReference type="PROSITE" id="PS50181"/>
    </source>
</evidence>
<dbReference type="EMBL" id="JAJJMB010012301">
    <property type="protein sequence ID" value="KAI3878632.1"/>
    <property type="molecule type" value="Genomic_DNA"/>
</dbReference>
<accession>A0AAD4S9N2</accession>
<dbReference type="PANTHER" id="PTHR31111">
    <property type="entry name" value="BNAA05G37150D PROTEIN-RELATED"/>
    <property type="match status" value="1"/>
</dbReference>
<dbReference type="Pfam" id="PF08268">
    <property type="entry name" value="FBA_3"/>
    <property type="match status" value="1"/>
</dbReference>
<dbReference type="InterPro" id="IPR017451">
    <property type="entry name" value="F-box-assoc_interact_dom"/>
</dbReference>
<reference evidence="3" key="1">
    <citation type="submission" date="2022-04" db="EMBL/GenBank/DDBJ databases">
        <title>A functionally conserved STORR gene fusion in Papaver species that diverged 16.8 million years ago.</title>
        <authorList>
            <person name="Catania T."/>
        </authorList>
    </citation>
    <scope>NUCLEOTIDE SEQUENCE</scope>
    <source>
        <strain evidence="3">S-188037</strain>
    </source>
</reference>
<dbReference type="CDD" id="cd22157">
    <property type="entry name" value="F-box_AtFBW1-like"/>
    <property type="match status" value="1"/>
</dbReference>
<organism evidence="3 4">
    <name type="scientific">Papaver atlanticum</name>
    <dbReference type="NCBI Taxonomy" id="357466"/>
    <lineage>
        <taxon>Eukaryota</taxon>
        <taxon>Viridiplantae</taxon>
        <taxon>Streptophyta</taxon>
        <taxon>Embryophyta</taxon>
        <taxon>Tracheophyta</taxon>
        <taxon>Spermatophyta</taxon>
        <taxon>Magnoliopsida</taxon>
        <taxon>Ranunculales</taxon>
        <taxon>Papaveraceae</taxon>
        <taxon>Papaveroideae</taxon>
        <taxon>Papaver</taxon>
    </lineage>
</organism>
<dbReference type="NCBIfam" id="TIGR01640">
    <property type="entry name" value="F_box_assoc_1"/>
    <property type="match status" value="1"/>
</dbReference>
<dbReference type="InterPro" id="IPR001810">
    <property type="entry name" value="F-box_dom"/>
</dbReference>
<comment type="caution">
    <text evidence="3">The sequence shown here is derived from an EMBL/GenBank/DDBJ whole genome shotgun (WGS) entry which is preliminary data.</text>
</comment>
<feature type="region of interest" description="Disordered" evidence="1">
    <location>
        <begin position="37"/>
        <end position="66"/>
    </location>
</feature>
<gene>
    <name evidence="3" type="ORF">MKW98_027937</name>
</gene>
<evidence type="ECO:0000256" key="1">
    <source>
        <dbReference type="SAM" id="MobiDB-lite"/>
    </source>
</evidence>
<name>A0AAD4S9N2_9MAGN</name>
<feature type="domain" description="F-box" evidence="2">
    <location>
        <begin position="69"/>
        <end position="115"/>
    </location>
</feature>
<dbReference type="Gene3D" id="1.20.1280.50">
    <property type="match status" value="1"/>
</dbReference>
<dbReference type="Proteomes" id="UP001202328">
    <property type="component" value="Unassembled WGS sequence"/>
</dbReference>
<dbReference type="InterPro" id="IPR013187">
    <property type="entry name" value="F-box-assoc_dom_typ3"/>
</dbReference>
<keyword evidence="4" id="KW-1185">Reference proteome</keyword>
<dbReference type="InterPro" id="IPR036047">
    <property type="entry name" value="F-box-like_dom_sf"/>
</dbReference>
<dbReference type="PROSITE" id="PS50181">
    <property type="entry name" value="FBOX"/>
    <property type="match status" value="1"/>
</dbReference>
<dbReference type="PANTHER" id="PTHR31111:SF138">
    <property type="entry name" value="F-BOX ASSOCIATED DOMAIN-CONTAINING PROTEIN"/>
    <property type="match status" value="1"/>
</dbReference>
<evidence type="ECO:0000313" key="3">
    <source>
        <dbReference type="EMBL" id="KAI3878632.1"/>
    </source>
</evidence>
<dbReference type="Pfam" id="PF00646">
    <property type="entry name" value="F-box"/>
    <property type="match status" value="1"/>
</dbReference>